<dbReference type="InterPro" id="IPR003599">
    <property type="entry name" value="Ig_sub"/>
</dbReference>
<proteinExistence type="predicted"/>
<dbReference type="Proteomes" id="UP000217428">
    <property type="component" value="Segment"/>
</dbReference>
<gene>
    <name evidence="10" type="ORF">EPTV-WA-004</name>
    <name evidence="11" type="ORF">EPTV-WA-188</name>
</gene>
<reference evidence="10 12" key="1">
    <citation type="journal article" date="2017" name="Virus Genes">
        <title>Characterization of Eptesipoxvirus, a novel poxvirus from a microchiropteran bat.</title>
        <authorList>
            <person name="Tu S.L."/>
            <person name="Nakazawa Y."/>
            <person name="Gao J."/>
            <person name="Wilkins K."/>
            <person name="Gallardo-Romero N."/>
            <person name="Li Y."/>
            <person name="Emerson G.L."/>
            <person name="Carroll D.S."/>
            <person name="Upton C."/>
        </authorList>
    </citation>
    <scope>NUCLEOTIDE SEQUENCE [LARGE SCALE GENOMIC DNA]</scope>
    <source>
        <strain evidence="10 12">Washington</strain>
    </source>
</reference>
<evidence type="ECO:0000256" key="2">
    <source>
        <dbReference type="ARBA" id="ARBA00022525"/>
    </source>
</evidence>
<keyword evidence="4" id="KW-0732">Signal</keyword>
<keyword evidence="8" id="KW-0393">Immunoglobulin domain</keyword>
<keyword evidence="2" id="KW-0964">Secreted</keyword>
<keyword evidence="7" id="KW-0899">Viral immunoevasion</keyword>
<keyword evidence="3" id="KW-0945">Host-virus interaction</keyword>
<dbReference type="GO" id="GO:0005576">
    <property type="term" value="C:extracellular region"/>
    <property type="evidence" value="ECO:0007669"/>
    <property type="project" value="UniProtKB-SubCell"/>
</dbReference>
<dbReference type="InterPro" id="IPR015621">
    <property type="entry name" value="IL-1_rcpt_fam"/>
</dbReference>
<evidence type="ECO:0000256" key="6">
    <source>
        <dbReference type="ARBA" id="ARBA00023180"/>
    </source>
</evidence>
<evidence type="ECO:0000313" key="10">
    <source>
        <dbReference type="EMBL" id="ASK51205.1"/>
    </source>
</evidence>
<comment type="subcellular location">
    <subcellularLocation>
        <location evidence="1">Secreted</location>
    </subcellularLocation>
</comment>
<keyword evidence="12" id="KW-1185">Reference proteome</keyword>
<evidence type="ECO:0000256" key="7">
    <source>
        <dbReference type="ARBA" id="ARBA00023280"/>
    </source>
</evidence>
<protein>
    <submittedName>
        <fullName evidence="10">IL-1 receptor-like protein</fullName>
    </submittedName>
</protein>
<dbReference type="SUPFAM" id="SSF48726">
    <property type="entry name" value="Immunoglobulin"/>
    <property type="match status" value="2"/>
</dbReference>
<evidence type="ECO:0000256" key="3">
    <source>
        <dbReference type="ARBA" id="ARBA00022581"/>
    </source>
</evidence>
<dbReference type="EMBL" id="KY747497">
    <property type="protein sequence ID" value="ASK51205.1"/>
    <property type="molecule type" value="Genomic_DNA"/>
</dbReference>
<feature type="domain" description="Ig-like" evidence="9">
    <location>
        <begin position="25"/>
        <end position="123"/>
    </location>
</feature>
<sequence length="332" mass="38522">MEVKMFMLIVCVVITKVSSNDLFQTCQTQSSLVFSSYLQEEELYAIKCNANNNDIITWAKAGNYYSLFDWKHVVQTYTTTKKDNIYVDNNNLWFDKIKISDAAVYVCFVKKTDGQCSYQATVIPDVDHKNSPYYETIIKLENDNVNYTQQLDILSFPNVMHTTTWTFNNKPLNSTNDTQLIINSVQKSNDGIYTCNVTVTKNNNNYTSIRNTLLVVKNKTAPGAMFINKFNNVTKVKLNSVKMLFCEVDTKEDLYYSQYKFYWKVNNTSLETTHHISNFHQQSSFPVSDTTMMLPLKVYVTNQINNYNVSCWFETTDYNKTISQTTQLFVEK</sequence>
<dbReference type="Gene3D" id="2.60.40.10">
    <property type="entry name" value="Immunoglobulins"/>
    <property type="match status" value="2"/>
</dbReference>
<keyword evidence="5" id="KW-1015">Disulfide bond</keyword>
<evidence type="ECO:0000256" key="4">
    <source>
        <dbReference type="ARBA" id="ARBA00022729"/>
    </source>
</evidence>
<dbReference type="PROSITE" id="PS50835">
    <property type="entry name" value="IG_LIKE"/>
    <property type="match status" value="2"/>
</dbReference>
<dbReference type="PANTHER" id="PTHR11890:SF6">
    <property type="entry name" value="INTERLEUKIN-18 RECEPTOR 1"/>
    <property type="match status" value="1"/>
</dbReference>
<evidence type="ECO:0000256" key="5">
    <source>
        <dbReference type="ARBA" id="ARBA00023157"/>
    </source>
</evidence>
<evidence type="ECO:0000256" key="1">
    <source>
        <dbReference type="ARBA" id="ARBA00004613"/>
    </source>
</evidence>
<evidence type="ECO:0000259" key="9">
    <source>
        <dbReference type="PROSITE" id="PS50835"/>
    </source>
</evidence>
<keyword evidence="10" id="KW-0675">Receptor</keyword>
<organism evidence="10 12">
    <name type="scientific">Eptesipox virus</name>
    <dbReference type="NCBI Taxonomy" id="1329402"/>
    <lineage>
        <taxon>Viruses</taxon>
        <taxon>Varidnaviria</taxon>
        <taxon>Bamfordvirae</taxon>
        <taxon>Nucleocytoviricota</taxon>
        <taxon>Pokkesviricetes</taxon>
        <taxon>Chitovirales</taxon>
        <taxon>Poxviridae</taxon>
        <taxon>Chordopoxvirinae</taxon>
        <taxon>Vespertilionpoxvirus</taxon>
        <taxon>Vespertilionpoxvirus eptesipox</taxon>
    </lineage>
</organism>
<dbReference type="PANTHER" id="PTHR11890">
    <property type="entry name" value="INTERLEUKIN-1 RECEPTOR FAMILY MEMBER"/>
    <property type="match status" value="1"/>
</dbReference>
<keyword evidence="6" id="KW-0325">Glycoprotein</keyword>
<dbReference type="InterPro" id="IPR007110">
    <property type="entry name" value="Ig-like_dom"/>
</dbReference>
<feature type="domain" description="Ig-like" evidence="9">
    <location>
        <begin position="162"/>
        <end position="207"/>
    </location>
</feature>
<dbReference type="EMBL" id="KY747497">
    <property type="protein sequence ID" value="ASK51389.1"/>
    <property type="molecule type" value="Genomic_DNA"/>
</dbReference>
<accession>A0A220T661</accession>
<name>A0A220T661_9POXV</name>
<dbReference type="InterPro" id="IPR036179">
    <property type="entry name" value="Ig-like_dom_sf"/>
</dbReference>
<reference evidence="10" key="2">
    <citation type="submission" date="2017-03" db="EMBL/GenBank/DDBJ databases">
        <authorList>
            <person name="Afonso C.L."/>
            <person name="Miller P.J."/>
            <person name="Scott M.A."/>
            <person name="Spackman E."/>
            <person name="Goraichik I."/>
            <person name="Dimitrov K.M."/>
            <person name="Suarez D.L."/>
            <person name="Swayne D.E."/>
        </authorList>
    </citation>
    <scope>NUCLEOTIDE SEQUENCE</scope>
    <source>
        <strain evidence="10">Washington</strain>
    </source>
</reference>
<evidence type="ECO:0000313" key="12">
    <source>
        <dbReference type="Proteomes" id="UP000217428"/>
    </source>
</evidence>
<dbReference type="SMART" id="SM00409">
    <property type="entry name" value="IG"/>
    <property type="match status" value="2"/>
</dbReference>
<dbReference type="InterPro" id="IPR013783">
    <property type="entry name" value="Ig-like_fold"/>
</dbReference>
<evidence type="ECO:0000256" key="8">
    <source>
        <dbReference type="ARBA" id="ARBA00023319"/>
    </source>
</evidence>
<evidence type="ECO:0000313" key="11">
    <source>
        <dbReference type="EMBL" id="ASK51389.1"/>
    </source>
</evidence>